<feature type="coiled-coil region" evidence="1">
    <location>
        <begin position="23"/>
        <end position="84"/>
    </location>
</feature>
<gene>
    <name evidence="2" type="ORF">EZS28_025365</name>
</gene>
<sequence length="108" mass="13237">MKKLMTKWLLKSERDTEEMNFKLNQVNQKINATEKVLDDLTNQELQKRIREEDRIETRKQEKETKEIEKKIKAARKEVGVLEIQHWIWEKIYVEEAKKKKKKRGKKKK</sequence>
<evidence type="ECO:0000313" key="3">
    <source>
        <dbReference type="Proteomes" id="UP000324800"/>
    </source>
</evidence>
<reference evidence="2 3" key="1">
    <citation type="submission" date="2019-03" db="EMBL/GenBank/DDBJ databases">
        <title>Single cell metagenomics reveals metabolic interactions within the superorganism composed of flagellate Streblomastix strix and complex community of Bacteroidetes bacteria on its surface.</title>
        <authorList>
            <person name="Treitli S.C."/>
            <person name="Kolisko M."/>
            <person name="Husnik F."/>
            <person name="Keeling P."/>
            <person name="Hampl V."/>
        </authorList>
    </citation>
    <scope>NUCLEOTIDE SEQUENCE [LARGE SCALE GENOMIC DNA]</scope>
    <source>
        <strain evidence="2">ST1C</strain>
    </source>
</reference>
<accession>A0A5J4V9B7</accession>
<organism evidence="2 3">
    <name type="scientific">Streblomastix strix</name>
    <dbReference type="NCBI Taxonomy" id="222440"/>
    <lineage>
        <taxon>Eukaryota</taxon>
        <taxon>Metamonada</taxon>
        <taxon>Preaxostyla</taxon>
        <taxon>Oxymonadida</taxon>
        <taxon>Streblomastigidae</taxon>
        <taxon>Streblomastix</taxon>
    </lineage>
</organism>
<keyword evidence="1" id="KW-0175">Coiled coil</keyword>
<comment type="caution">
    <text evidence="2">The sequence shown here is derived from an EMBL/GenBank/DDBJ whole genome shotgun (WGS) entry which is preliminary data.</text>
</comment>
<evidence type="ECO:0000313" key="2">
    <source>
        <dbReference type="EMBL" id="KAA6379109.1"/>
    </source>
</evidence>
<name>A0A5J4V9B7_9EUKA</name>
<dbReference type="AlphaFoldDB" id="A0A5J4V9B7"/>
<proteinExistence type="predicted"/>
<dbReference type="EMBL" id="SNRW01008704">
    <property type="protein sequence ID" value="KAA6379109.1"/>
    <property type="molecule type" value="Genomic_DNA"/>
</dbReference>
<dbReference type="Proteomes" id="UP000324800">
    <property type="component" value="Unassembled WGS sequence"/>
</dbReference>
<protein>
    <submittedName>
        <fullName evidence="2">Uncharacterized protein</fullName>
    </submittedName>
</protein>
<evidence type="ECO:0000256" key="1">
    <source>
        <dbReference type="SAM" id="Coils"/>
    </source>
</evidence>